<dbReference type="Proteomes" id="UP000276133">
    <property type="component" value="Unassembled WGS sequence"/>
</dbReference>
<dbReference type="OrthoDB" id="21330at2759"/>
<dbReference type="GO" id="GO:0017148">
    <property type="term" value="P:negative regulation of translation"/>
    <property type="evidence" value="ECO:0007669"/>
    <property type="project" value="TreeGrafter"/>
</dbReference>
<evidence type="ECO:0000256" key="1">
    <source>
        <dbReference type="ARBA" id="ARBA00010574"/>
    </source>
</evidence>
<dbReference type="AlphaFoldDB" id="A0A3M7RVC1"/>
<dbReference type="NCBIfam" id="TIGR00090">
    <property type="entry name" value="rsfS_iojap_ybeB"/>
    <property type="match status" value="1"/>
</dbReference>
<evidence type="ECO:0000313" key="3">
    <source>
        <dbReference type="Proteomes" id="UP000276133"/>
    </source>
</evidence>
<organism evidence="2 3">
    <name type="scientific">Brachionus plicatilis</name>
    <name type="common">Marine rotifer</name>
    <name type="synonym">Brachionus muelleri</name>
    <dbReference type="NCBI Taxonomy" id="10195"/>
    <lineage>
        <taxon>Eukaryota</taxon>
        <taxon>Metazoa</taxon>
        <taxon>Spiralia</taxon>
        <taxon>Gnathifera</taxon>
        <taxon>Rotifera</taxon>
        <taxon>Eurotatoria</taxon>
        <taxon>Monogononta</taxon>
        <taxon>Pseudotrocha</taxon>
        <taxon>Ploima</taxon>
        <taxon>Brachionidae</taxon>
        <taxon>Brachionus</taxon>
    </lineage>
</organism>
<reference evidence="2 3" key="1">
    <citation type="journal article" date="2018" name="Sci. Rep.">
        <title>Genomic signatures of local adaptation to the degree of environmental predictability in rotifers.</title>
        <authorList>
            <person name="Franch-Gras L."/>
            <person name="Hahn C."/>
            <person name="Garcia-Roger E.M."/>
            <person name="Carmona M.J."/>
            <person name="Serra M."/>
            <person name="Gomez A."/>
        </authorList>
    </citation>
    <scope>NUCLEOTIDE SEQUENCE [LARGE SCALE GENOMIC DNA]</scope>
    <source>
        <strain evidence="2">HYR1</strain>
    </source>
</reference>
<comment type="caution">
    <text evidence="2">The sequence shown here is derived from an EMBL/GenBank/DDBJ whole genome shotgun (WGS) entry which is preliminary data.</text>
</comment>
<protein>
    <submittedName>
        <fullName evidence="2">Mitochondrial assembly of ribosomal large subunit 1</fullName>
    </submittedName>
</protein>
<dbReference type="Gene3D" id="3.30.460.10">
    <property type="entry name" value="Beta Polymerase, domain 2"/>
    <property type="match status" value="1"/>
</dbReference>
<dbReference type="PANTHER" id="PTHR21043:SF0">
    <property type="entry name" value="MITOCHONDRIAL ASSEMBLY OF RIBOSOMAL LARGE SUBUNIT PROTEIN 1"/>
    <property type="match status" value="1"/>
</dbReference>
<gene>
    <name evidence="2" type="ORF">BpHYR1_046657</name>
</gene>
<dbReference type="InterPro" id="IPR004394">
    <property type="entry name" value="Iojap/RsfS/C7orf30"/>
</dbReference>
<name>A0A3M7RVC1_BRAPC</name>
<accession>A0A3M7RVC1</accession>
<dbReference type="SUPFAM" id="SSF81301">
    <property type="entry name" value="Nucleotidyltransferase"/>
    <property type="match status" value="1"/>
</dbReference>
<dbReference type="Pfam" id="PF02410">
    <property type="entry name" value="RsfS"/>
    <property type="match status" value="1"/>
</dbReference>
<comment type="similarity">
    <text evidence="1">Belongs to the Iojap/RsfS family.</text>
</comment>
<dbReference type="InterPro" id="IPR043519">
    <property type="entry name" value="NT_sf"/>
</dbReference>
<dbReference type="GO" id="GO:0090071">
    <property type="term" value="P:negative regulation of ribosome biogenesis"/>
    <property type="evidence" value="ECO:0007669"/>
    <property type="project" value="TreeGrafter"/>
</dbReference>
<dbReference type="HAMAP" id="MF_01477">
    <property type="entry name" value="Iojap_RsfS"/>
    <property type="match status" value="1"/>
</dbReference>
<proteinExistence type="inferred from homology"/>
<evidence type="ECO:0000313" key="2">
    <source>
        <dbReference type="EMBL" id="RNA27524.1"/>
    </source>
</evidence>
<dbReference type="GO" id="GO:0043023">
    <property type="term" value="F:ribosomal large subunit binding"/>
    <property type="evidence" value="ECO:0007669"/>
    <property type="project" value="TreeGrafter"/>
</dbReference>
<dbReference type="PANTHER" id="PTHR21043">
    <property type="entry name" value="IOJAP SUPERFAMILY ORTHOLOG"/>
    <property type="match status" value="1"/>
</dbReference>
<dbReference type="EMBL" id="REGN01002531">
    <property type="protein sequence ID" value="RNA27524.1"/>
    <property type="molecule type" value="Genomic_DNA"/>
</dbReference>
<dbReference type="STRING" id="10195.A0A3M7RVC1"/>
<dbReference type="GO" id="GO:0005739">
    <property type="term" value="C:mitochondrion"/>
    <property type="evidence" value="ECO:0007669"/>
    <property type="project" value="TreeGrafter"/>
</dbReference>
<keyword evidence="3" id="KW-1185">Reference proteome</keyword>
<sequence length="144" mass="17152">MKTEIFEFNIENAIKILKQENVQDIACIELPKEINYADYMLVGNCLSDKHLNSVFLSINKKYKFLKEDSDSYLNRKSGKESKWCAIDTGKIVIHLFLPEYREFYDLECLWTCGSEFDEKYLQFKDEQKQIEQKLTLMEVDHDEK</sequence>